<evidence type="ECO:0000313" key="10">
    <source>
        <dbReference type="EMBL" id="QGU28495.1"/>
    </source>
</evidence>
<dbReference type="Gene3D" id="3.60.10.10">
    <property type="entry name" value="Endonuclease/exonuclease/phosphatase"/>
    <property type="match status" value="1"/>
</dbReference>
<dbReference type="GO" id="GO:0003697">
    <property type="term" value="F:single-stranded DNA binding"/>
    <property type="evidence" value="ECO:0007669"/>
    <property type="project" value="TreeGrafter"/>
</dbReference>
<protein>
    <submittedName>
        <fullName evidence="10">Endonuclease/exonuclease/phosphatase family protein</fullName>
    </submittedName>
</protein>
<evidence type="ECO:0000313" key="11">
    <source>
        <dbReference type="Proteomes" id="UP000422989"/>
    </source>
</evidence>
<keyword evidence="7" id="KW-0460">Magnesium</keyword>
<keyword evidence="5" id="KW-0227">DNA damage</keyword>
<keyword evidence="6" id="KW-0378">Hydrolase</keyword>
<evidence type="ECO:0000256" key="1">
    <source>
        <dbReference type="ARBA" id="ARBA00001936"/>
    </source>
</evidence>
<dbReference type="OrthoDB" id="9793162at2"/>
<dbReference type="RefSeq" id="WP_156243040.1">
    <property type="nucleotide sequence ID" value="NZ_BAAAZL010000003.1"/>
</dbReference>
<dbReference type="KEGG" id="moj:D7D94_13070"/>
<dbReference type="EMBL" id="CP032550">
    <property type="protein sequence ID" value="QGU28495.1"/>
    <property type="molecule type" value="Genomic_DNA"/>
</dbReference>
<accession>A0A6I6DU10</accession>
<evidence type="ECO:0000259" key="9">
    <source>
        <dbReference type="Pfam" id="PF03372"/>
    </source>
</evidence>
<proteinExistence type="predicted"/>
<dbReference type="PANTHER" id="PTHR15822">
    <property type="entry name" value="TRAF AND TNF RECEPTOR-ASSOCIATED PROTEIN"/>
    <property type="match status" value="1"/>
</dbReference>
<sequence length="276" mass="30042">MTTPLIGPRPAPDLAVMTFNIRRAMDGRLTSRADRWSHRLPALQTLLHLERPTLVGVQEALPRAGEAVRAALGDGYRLLGRGRNAKGQGEGVPIVYDAERLEAESWSQEALSDRPHTAGSIGWGNRIPRVLVAAVFRDLATSARFLAVNTHLDVFSARSRVRAARAIRERVATQPLPALVMGDMNAPEGSPAITTLLENGRLVDAWRGAAIRLTPAWGTYGAYRSPRENGKRIDWIVTTPDVDVREIAIDGRPVDGRWPSDHLPVSAVVRIPGGAS</sequence>
<gene>
    <name evidence="10" type="ORF">D7D94_13070</name>
</gene>
<dbReference type="GO" id="GO:0004527">
    <property type="term" value="F:exonuclease activity"/>
    <property type="evidence" value="ECO:0007669"/>
    <property type="project" value="UniProtKB-KW"/>
</dbReference>
<dbReference type="GO" id="GO:0070260">
    <property type="term" value="F:5'-tyrosyl-DNA phosphodiesterase activity"/>
    <property type="evidence" value="ECO:0007669"/>
    <property type="project" value="TreeGrafter"/>
</dbReference>
<dbReference type="GO" id="GO:0005737">
    <property type="term" value="C:cytoplasm"/>
    <property type="evidence" value="ECO:0007669"/>
    <property type="project" value="TreeGrafter"/>
</dbReference>
<dbReference type="SUPFAM" id="SSF56219">
    <property type="entry name" value="DNase I-like"/>
    <property type="match status" value="1"/>
</dbReference>
<dbReference type="InterPro" id="IPR005135">
    <property type="entry name" value="Endo/exonuclease/phosphatase"/>
</dbReference>
<keyword evidence="11" id="KW-1185">Reference proteome</keyword>
<keyword evidence="8" id="KW-0234">DNA repair</keyword>
<keyword evidence="10" id="KW-0255">Endonuclease</keyword>
<reference evidence="10 11" key="1">
    <citation type="submission" date="2018-09" db="EMBL/GenBank/DDBJ databases">
        <title>Whole genome sequencing of Microbacterium oryzae strain MB-10T.</title>
        <authorList>
            <person name="Das S.K."/>
        </authorList>
    </citation>
    <scope>NUCLEOTIDE SEQUENCE [LARGE SCALE GENOMIC DNA]</scope>
    <source>
        <strain evidence="10 11">MB-10</strain>
    </source>
</reference>
<dbReference type="InterPro" id="IPR036691">
    <property type="entry name" value="Endo/exonu/phosph_ase_sf"/>
</dbReference>
<evidence type="ECO:0000256" key="2">
    <source>
        <dbReference type="ARBA" id="ARBA00001946"/>
    </source>
</evidence>
<dbReference type="Proteomes" id="UP000422989">
    <property type="component" value="Chromosome"/>
</dbReference>
<comment type="cofactor">
    <cofactor evidence="2">
        <name>Mg(2+)</name>
        <dbReference type="ChEBI" id="CHEBI:18420"/>
    </cofactor>
</comment>
<organism evidence="10 11">
    <name type="scientific">Microbacterium oryzae</name>
    <dbReference type="NCBI Taxonomy" id="743009"/>
    <lineage>
        <taxon>Bacteria</taxon>
        <taxon>Bacillati</taxon>
        <taxon>Actinomycetota</taxon>
        <taxon>Actinomycetes</taxon>
        <taxon>Micrococcales</taxon>
        <taxon>Microbacteriaceae</taxon>
        <taxon>Microbacterium</taxon>
    </lineage>
</organism>
<dbReference type="GO" id="GO:0046872">
    <property type="term" value="F:metal ion binding"/>
    <property type="evidence" value="ECO:0007669"/>
    <property type="project" value="UniProtKB-KW"/>
</dbReference>
<keyword evidence="3" id="KW-0540">Nuclease</keyword>
<feature type="domain" description="Endonuclease/exonuclease/phosphatase" evidence="9">
    <location>
        <begin position="17"/>
        <end position="262"/>
    </location>
</feature>
<dbReference type="GO" id="GO:0004519">
    <property type="term" value="F:endonuclease activity"/>
    <property type="evidence" value="ECO:0007669"/>
    <property type="project" value="UniProtKB-KW"/>
</dbReference>
<evidence type="ECO:0000256" key="7">
    <source>
        <dbReference type="ARBA" id="ARBA00022842"/>
    </source>
</evidence>
<name>A0A6I6DU10_9MICO</name>
<comment type="cofactor">
    <cofactor evidence="1">
        <name>Mn(2+)</name>
        <dbReference type="ChEBI" id="CHEBI:29035"/>
    </cofactor>
</comment>
<evidence type="ECO:0000256" key="3">
    <source>
        <dbReference type="ARBA" id="ARBA00022722"/>
    </source>
</evidence>
<dbReference type="AlphaFoldDB" id="A0A6I6DU10"/>
<evidence type="ECO:0000256" key="6">
    <source>
        <dbReference type="ARBA" id="ARBA00022801"/>
    </source>
</evidence>
<dbReference type="CDD" id="cd09083">
    <property type="entry name" value="EEP-1"/>
    <property type="match status" value="1"/>
</dbReference>
<keyword evidence="10" id="KW-0269">Exonuclease</keyword>
<evidence type="ECO:0000256" key="8">
    <source>
        <dbReference type="ARBA" id="ARBA00023204"/>
    </source>
</evidence>
<dbReference type="PANTHER" id="PTHR15822:SF4">
    <property type="entry name" value="TYROSYL-DNA PHOSPHODIESTERASE 2"/>
    <property type="match status" value="1"/>
</dbReference>
<evidence type="ECO:0000256" key="4">
    <source>
        <dbReference type="ARBA" id="ARBA00022723"/>
    </source>
</evidence>
<dbReference type="GO" id="GO:0006302">
    <property type="term" value="P:double-strand break repair"/>
    <property type="evidence" value="ECO:0007669"/>
    <property type="project" value="TreeGrafter"/>
</dbReference>
<keyword evidence="4" id="KW-0479">Metal-binding</keyword>
<dbReference type="Pfam" id="PF03372">
    <property type="entry name" value="Exo_endo_phos"/>
    <property type="match status" value="1"/>
</dbReference>
<dbReference type="InterPro" id="IPR051547">
    <property type="entry name" value="TDP2-like"/>
</dbReference>
<evidence type="ECO:0000256" key="5">
    <source>
        <dbReference type="ARBA" id="ARBA00022763"/>
    </source>
</evidence>